<evidence type="ECO:0000256" key="1">
    <source>
        <dbReference type="ARBA" id="ARBA00022553"/>
    </source>
</evidence>
<dbReference type="InterPro" id="IPR011006">
    <property type="entry name" value="CheY-like_superfamily"/>
</dbReference>
<comment type="caution">
    <text evidence="4">The sequence shown here is derived from an EMBL/GenBank/DDBJ whole genome shotgun (WGS) entry which is preliminary data.</text>
</comment>
<organism evidence="4 5">
    <name type="scientific">Denitrobaculum tricleocarpae</name>
    <dbReference type="NCBI Taxonomy" id="2591009"/>
    <lineage>
        <taxon>Bacteria</taxon>
        <taxon>Pseudomonadati</taxon>
        <taxon>Pseudomonadota</taxon>
        <taxon>Alphaproteobacteria</taxon>
        <taxon>Rhodospirillales</taxon>
        <taxon>Rhodospirillaceae</taxon>
        <taxon>Denitrobaculum</taxon>
    </lineage>
</organism>
<dbReference type="PROSITE" id="PS50110">
    <property type="entry name" value="RESPONSE_REGULATORY"/>
    <property type="match status" value="1"/>
</dbReference>
<keyword evidence="1 2" id="KW-0597">Phosphoprotein</keyword>
<feature type="modified residue" description="4-aspartylphosphate" evidence="2">
    <location>
        <position position="52"/>
    </location>
</feature>
<evidence type="ECO:0000256" key="2">
    <source>
        <dbReference type="PROSITE-ProRule" id="PRU00169"/>
    </source>
</evidence>
<dbReference type="InterPro" id="IPR001789">
    <property type="entry name" value="Sig_transdc_resp-reg_receiver"/>
</dbReference>
<keyword evidence="5" id="KW-1185">Reference proteome</keyword>
<evidence type="ECO:0000313" key="5">
    <source>
        <dbReference type="Proteomes" id="UP000315252"/>
    </source>
</evidence>
<dbReference type="OrthoDB" id="5456285at2"/>
<evidence type="ECO:0000259" key="3">
    <source>
        <dbReference type="PROSITE" id="PS50110"/>
    </source>
</evidence>
<dbReference type="EMBL" id="VHSH01000006">
    <property type="protein sequence ID" value="TQV78512.1"/>
    <property type="molecule type" value="Genomic_DNA"/>
</dbReference>
<dbReference type="Proteomes" id="UP000315252">
    <property type="component" value="Unassembled WGS sequence"/>
</dbReference>
<dbReference type="Gene3D" id="3.40.50.2300">
    <property type="match status" value="1"/>
</dbReference>
<dbReference type="PANTHER" id="PTHR44591">
    <property type="entry name" value="STRESS RESPONSE REGULATOR PROTEIN 1"/>
    <property type="match status" value="1"/>
</dbReference>
<dbReference type="InterPro" id="IPR050595">
    <property type="entry name" value="Bact_response_regulator"/>
</dbReference>
<feature type="domain" description="Response regulatory" evidence="3">
    <location>
        <begin position="3"/>
        <end position="120"/>
    </location>
</feature>
<dbReference type="SUPFAM" id="SSF52172">
    <property type="entry name" value="CheY-like"/>
    <property type="match status" value="1"/>
</dbReference>
<dbReference type="AlphaFoldDB" id="A0A545TMQ6"/>
<proteinExistence type="predicted"/>
<dbReference type="Pfam" id="PF00072">
    <property type="entry name" value="Response_reg"/>
    <property type="match status" value="1"/>
</dbReference>
<dbReference type="SMART" id="SM00448">
    <property type="entry name" value="REC"/>
    <property type="match status" value="1"/>
</dbReference>
<protein>
    <submittedName>
        <fullName evidence="4">Response regulator</fullName>
    </submittedName>
</protein>
<dbReference type="RefSeq" id="WP_142897845.1">
    <property type="nucleotide sequence ID" value="NZ_ML660057.1"/>
</dbReference>
<dbReference type="PANTHER" id="PTHR44591:SF23">
    <property type="entry name" value="CHEY SUBFAMILY"/>
    <property type="match status" value="1"/>
</dbReference>
<name>A0A545TMQ6_9PROT</name>
<evidence type="ECO:0000313" key="4">
    <source>
        <dbReference type="EMBL" id="TQV78512.1"/>
    </source>
</evidence>
<accession>A0A545TMQ6</accession>
<sequence>MAKILVVDDEPLICEMLEVFLSRAGHDVTAVTDGKQAVKAVESTPVDLVVADIVMPEKDGLETIMELQKKRPELKIIAISGGSRIGNFDFLAMAKKLGACKTFYKPLDNSALLVAINECLEDKLPT</sequence>
<reference evidence="4 5" key="1">
    <citation type="submission" date="2019-06" db="EMBL/GenBank/DDBJ databases">
        <title>Whole genome sequence for Rhodospirillaceae sp. R148.</title>
        <authorList>
            <person name="Wang G."/>
        </authorList>
    </citation>
    <scope>NUCLEOTIDE SEQUENCE [LARGE SCALE GENOMIC DNA]</scope>
    <source>
        <strain evidence="4 5">R148</strain>
    </source>
</reference>
<gene>
    <name evidence="4" type="ORF">FKG95_18290</name>
</gene>
<dbReference type="GO" id="GO:0000160">
    <property type="term" value="P:phosphorelay signal transduction system"/>
    <property type="evidence" value="ECO:0007669"/>
    <property type="project" value="InterPro"/>
</dbReference>